<feature type="region of interest" description="Disordered" evidence="1">
    <location>
        <begin position="400"/>
        <end position="439"/>
    </location>
</feature>
<feature type="compositionally biased region" description="Polar residues" evidence="1">
    <location>
        <begin position="428"/>
        <end position="439"/>
    </location>
</feature>
<feature type="region of interest" description="Disordered" evidence="1">
    <location>
        <begin position="91"/>
        <end position="126"/>
    </location>
</feature>
<name>A0A7J7JCM0_BUGNE</name>
<evidence type="ECO:0000313" key="2">
    <source>
        <dbReference type="EMBL" id="KAF6023787.1"/>
    </source>
</evidence>
<comment type="caution">
    <text evidence="2">The sequence shown here is derived from an EMBL/GenBank/DDBJ whole genome shotgun (WGS) entry which is preliminary data.</text>
</comment>
<feature type="region of interest" description="Disordered" evidence="1">
    <location>
        <begin position="338"/>
        <end position="360"/>
    </location>
</feature>
<protein>
    <submittedName>
        <fullName evidence="2">Uncharacterized protein</fullName>
    </submittedName>
</protein>
<dbReference type="AlphaFoldDB" id="A0A7J7JCM0"/>
<feature type="compositionally biased region" description="Low complexity" evidence="1">
    <location>
        <begin position="219"/>
        <end position="246"/>
    </location>
</feature>
<reference evidence="2" key="1">
    <citation type="submission" date="2020-06" db="EMBL/GenBank/DDBJ databases">
        <title>Draft genome of Bugula neritina, a colonial animal packing powerful symbionts and potential medicines.</title>
        <authorList>
            <person name="Rayko M."/>
        </authorList>
    </citation>
    <scope>NUCLEOTIDE SEQUENCE [LARGE SCALE GENOMIC DNA]</scope>
    <source>
        <strain evidence="2">Kwan_BN1</strain>
    </source>
</reference>
<evidence type="ECO:0000256" key="1">
    <source>
        <dbReference type="SAM" id="MobiDB-lite"/>
    </source>
</evidence>
<accession>A0A7J7JCM0</accession>
<dbReference type="Proteomes" id="UP000593567">
    <property type="component" value="Unassembled WGS sequence"/>
</dbReference>
<feature type="compositionally biased region" description="Polar residues" evidence="1">
    <location>
        <begin position="91"/>
        <end position="108"/>
    </location>
</feature>
<feature type="compositionally biased region" description="Polar residues" evidence="1">
    <location>
        <begin position="406"/>
        <end position="421"/>
    </location>
</feature>
<keyword evidence="3" id="KW-1185">Reference proteome</keyword>
<sequence>MHKSSLCVIQELFIIAYHSWLHYITFCLQEFKLLPGGGTRYRQRVWQSYLHPVQYESSPTVSRLYANFSHPTYNSGVSSVTSLSGAISTPISSHITQSPQSQSAVNSSRTHKPPPNLPHPANTGAGAAMMPPMPSYIMGGAPPSFYGQGGYYTQEDLQKYQQMLSSNAFYDQNQQYALNTTTIGAFQGPEIKLVLCVAAGSGDAKMTRIDAQSPTVQGTQSTASQNQQQTAPSNTAQGQGHQQPQQFMAVPPGYNYYHYHAATPYGMYAPGVGMPGGAGGIYANQQKSGIAASNATSSMANSYYGGSAANNSGYDDIHSVHSNDYSKNVYGGGGKQNTNLTGSAANSSELSSLYKPGSTSQNNPAAVAATMYGGNHAAYMASQHLLAGNPHLIQSQIAAASANAQDGSGSVRGSQSSNMNKSHAKPSYYNTSSSNWGNN</sequence>
<dbReference type="EMBL" id="VXIV02002663">
    <property type="protein sequence ID" value="KAF6023787.1"/>
    <property type="molecule type" value="Genomic_DNA"/>
</dbReference>
<gene>
    <name evidence="2" type="ORF">EB796_017889</name>
</gene>
<evidence type="ECO:0000313" key="3">
    <source>
        <dbReference type="Proteomes" id="UP000593567"/>
    </source>
</evidence>
<proteinExistence type="predicted"/>
<feature type="region of interest" description="Disordered" evidence="1">
    <location>
        <begin position="210"/>
        <end position="247"/>
    </location>
</feature>
<organism evidence="2 3">
    <name type="scientific">Bugula neritina</name>
    <name type="common">Brown bryozoan</name>
    <name type="synonym">Sertularia neritina</name>
    <dbReference type="NCBI Taxonomy" id="10212"/>
    <lineage>
        <taxon>Eukaryota</taxon>
        <taxon>Metazoa</taxon>
        <taxon>Spiralia</taxon>
        <taxon>Lophotrochozoa</taxon>
        <taxon>Bryozoa</taxon>
        <taxon>Gymnolaemata</taxon>
        <taxon>Cheilostomatida</taxon>
        <taxon>Flustrina</taxon>
        <taxon>Buguloidea</taxon>
        <taxon>Bugulidae</taxon>
        <taxon>Bugula</taxon>
    </lineage>
</organism>